<feature type="compositionally biased region" description="Low complexity" evidence="1">
    <location>
        <begin position="410"/>
        <end position="437"/>
    </location>
</feature>
<feature type="compositionally biased region" description="Polar residues" evidence="1">
    <location>
        <begin position="485"/>
        <end position="495"/>
    </location>
</feature>
<dbReference type="EMBL" id="JBAWTH010000185">
    <property type="protein sequence ID" value="KAL2273501.1"/>
    <property type="molecule type" value="Genomic_DNA"/>
</dbReference>
<organism evidence="2 3">
    <name type="scientific">Diaporthe vaccinii</name>
    <dbReference type="NCBI Taxonomy" id="105482"/>
    <lineage>
        <taxon>Eukaryota</taxon>
        <taxon>Fungi</taxon>
        <taxon>Dikarya</taxon>
        <taxon>Ascomycota</taxon>
        <taxon>Pezizomycotina</taxon>
        <taxon>Sordariomycetes</taxon>
        <taxon>Sordariomycetidae</taxon>
        <taxon>Diaporthales</taxon>
        <taxon>Diaporthaceae</taxon>
        <taxon>Diaporthe</taxon>
        <taxon>Diaporthe eres species complex</taxon>
    </lineage>
</organism>
<proteinExistence type="predicted"/>
<name>A0ABR4DU20_9PEZI</name>
<reference evidence="2 3" key="1">
    <citation type="submission" date="2024-03" db="EMBL/GenBank/DDBJ databases">
        <title>A high-quality draft genome sequence of Diaporthe vaccinii, a causative agent of upright dieback and viscid rot disease in cranberry plants.</title>
        <authorList>
            <person name="Sarrasin M."/>
            <person name="Lang B.F."/>
            <person name="Burger G."/>
        </authorList>
    </citation>
    <scope>NUCLEOTIDE SEQUENCE [LARGE SCALE GENOMIC DNA]</scope>
    <source>
        <strain evidence="2 3">IS7</strain>
    </source>
</reference>
<evidence type="ECO:0008006" key="4">
    <source>
        <dbReference type="Google" id="ProtNLM"/>
    </source>
</evidence>
<feature type="region of interest" description="Disordered" evidence="1">
    <location>
        <begin position="403"/>
        <end position="584"/>
    </location>
</feature>
<accession>A0ABR4DU20</accession>
<dbReference type="Proteomes" id="UP001600888">
    <property type="component" value="Unassembled WGS sequence"/>
</dbReference>
<evidence type="ECO:0000256" key="1">
    <source>
        <dbReference type="SAM" id="MobiDB-lite"/>
    </source>
</evidence>
<evidence type="ECO:0000313" key="3">
    <source>
        <dbReference type="Proteomes" id="UP001600888"/>
    </source>
</evidence>
<feature type="compositionally biased region" description="Basic and acidic residues" evidence="1">
    <location>
        <begin position="511"/>
        <end position="526"/>
    </location>
</feature>
<gene>
    <name evidence="2" type="ORF">FJTKL_04491</name>
</gene>
<protein>
    <recommendedName>
        <fullName evidence="4">USP domain-containing protein</fullName>
    </recommendedName>
</protein>
<feature type="compositionally biased region" description="Polar residues" evidence="1">
    <location>
        <begin position="438"/>
        <end position="476"/>
    </location>
</feature>
<evidence type="ECO:0000313" key="2">
    <source>
        <dbReference type="EMBL" id="KAL2273501.1"/>
    </source>
</evidence>
<sequence length="584" mass="64799">MDLASIFPVPNWDTQDENEWINVTKRICVSSPYHVRDEQGALSGVDCMVRVIQHLLQSLRRKISQRLIREHRGDNFLVDLAIRNFERDTPVQRQNMQVARDVIWRGLCGQKLSVDGAPSFVEIDQSPLMQGTLWSEPDLQPFHESFIRPSGAESFQTLGASKEYPIDLDTLRTSRSLFVWDVRIHGSFEDMFKAHFERTHFDGANGTYTLFSKAPKVARLLFDPTKARLEGLSIFRLYRMPMNTRRETRQRREGGKGTSNVVYSAADEDSHTYSLVAVVRLRNSPHEHDYVRLYDRDGHPVVPTVPAEHCTSYHSDDWSISDQDHKYMLYYVRFGAQASLQSSYLPLSDMEWSTLGPEPTPAPPVNETAGEVVRRREQAPGWMSTQMLFDSPEAAHWTALERRLAKKQAEQQARQQQPAPRGQGETETTAPGTGTDEQPASSGTQTGSSQRPGSVSLPSRTVPPSSATMPSSSGHQPASAAGPTGQASSVVQDKSSAPPGDSATPGLPPAAEEHDKGDASGKRAADADDGGGDDGPSYGPKSHAQGRESKKTPSSASTRKKKRKRDPLPTYSSSFEEQEREKAR</sequence>
<keyword evidence="3" id="KW-1185">Reference proteome</keyword>
<comment type="caution">
    <text evidence="2">The sequence shown here is derived from an EMBL/GenBank/DDBJ whole genome shotgun (WGS) entry which is preliminary data.</text>
</comment>